<accession>A0A916YF32</accession>
<protein>
    <submittedName>
        <fullName evidence="1">Uncharacterized protein</fullName>
    </submittedName>
</protein>
<dbReference type="RefSeq" id="WP_188764055.1">
    <property type="nucleotide sequence ID" value="NZ_BMKK01000001.1"/>
</dbReference>
<gene>
    <name evidence="1" type="ORF">GCM10011514_03640</name>
</gene>
<organism evidence="1 2">
    <name type="scientific">Emticicia aquatilis</name>
    <dbReference type="NCBI Taxonomy" id="1537369"/>
    <lineage>
        <taxon>Bacteria</taxon>
        <taxon>Pseudomonadati</taxon>
        <taxon>Bacteroidota</taxon>
        <taxon>Cytophagia</taxon>
        <taxon>Cytophagales</taxon>
        <taxon>Leadbetterellaceae</taxon>
        <taxon>Emticicia</taxon>
    </lineage>
</organism>
<reference evidence="1" key="2">
    <citation type="submission" date="2020-09" db="EMBL/GenBank/DDBJ databases">
        <authorList>
            <person name="Sun Q."/>
            <person name="Zhou Y."/>
        </authorList>
    </citation>
    <scope>NUCLEOTIDE SEQUENCE</scope>
    <source>
        <strain evidence="1">CGMCC 1.15958</strain>
    </source>
</reference>
<reference evidence="1" key="1">
    <citation type="journal article" date="2014" name="Int. J. Syst. Evol. Microbiol.">
        <title>Complete genome sequence of Corynebacterium casei LMG S-19264T (=DSM 44701T), isolated from a smear-ripened cheese.</title>
        <authorList>
            <consortium name="US DOE Joint Genome Institute (JGI-PGF)"/>
            <person name="Walter F."/>
            <person name="Albersmeier A."/>
            <person name="Kalinowski J."/>
            <person name="Ruckert C."/>
        </authorList>
    </citation>
    <scope>NUCLEOTIDE SEQUENCE</scope>
    <source>
        <strain evidence="1">CGMCC 1.15958</strain>
    </source>
</reference>
<proteinExistence type="predicted"/>
<keyword evidence="2" id="KW-1185">Reference proteome</keyword>
<dbReference type="AlphaFoldDB" id="A0A916YF32"/>
<dbReference type="Proteomes" id="UP000609064">
    <property type="component" value="Unassembled WGS sequence"/>
</dbReference>
<evidence type="ECO:0000313" key="2">
    <source>
        <dbReference type="Proteomes" id="UP000609064"/>
    </source>
</evidence>
<name>A0A916YF32_9BACT</name>
<evidence type="ECO:0000313" key="1">
    <source>
        <dbReference type="EMBL" id="GGD42967.1"/>
    </source>
</evidence>
<dbReference type="EMBL" id="BMKK01000001">
    <property type="protein sequence ID" value="GGD42967.1"/>
    <property type="molecule type" value="Genomic_DNA"/>
</dbReference>
<sequence length="66" mass="7792">MVKEVKPPLSNIQMELLKLYSVGVDEQTLKELKKEMALFFLKRLRSQADAIWVEKKYSDDTFKTLE</sequence>
<comment type="caution">
    <text evidence="1">The sequence shown here is derived from an EMBL/GenBank/DDBJ whole genome shotgun (WGS) entry which is preliminary data.</text>
</comment>